<dbReference type="KEGG" id="pco:PHACADRAFT_183117"/>
<dbReference type="RefSeq" id="XP_007394312.1">
    <property type="nucleotide sequence ID" value="XM_007394250.1"/>
</dbReference>
<gene>
    <name evidence="2" type="ORF">PHACADRAFT_183117</name>
</gene>
<feature type="domain" description="F-box" evidence="1">
    <location>
        <begin position="14"/>
        <end position="58"/>
    </location>
</feature>
<evidence type="ECO:0000313" key="2">
    <source>
        <dbReference type="EMBL" id="EKM56465.1"/>
    </source>
</evidence>
<dbReference type="InParanoid" id="K5WB90"/>
<dbReference type="InterPro" id="IPR001810">
    <property type="entry name" value="F-box_dom"/>
</dbReference>
<dbReference type="InterPro" id="IPR036047">
    <property type="entry name" value="F-box-like_dom_sf"/>
</dbReference>
<dbReference type="SUPFAM" id="SSF81383">
    <property type="entry name" value="F-box domain"/>
    <property type="match status" value="1"/>
</dbReference>
<dbReference type="GeneID" id="18910126"/>
<dbReference type="Proteomes" id="UP000008370">
    <property type="component" value="Unassembled WGS sequence"/>
</dbReference>
<keyword evidence="3" id="KW-1185">Reference proteome</keyword>
<evidence type="ECO:0000259" key="1">
    <source>
        <dbReference type="Pfam" id="PF12937"/>
    </source>
</evidence>
<name>K5WB90_PHACS</name>
<dbReference type="Pfam" id="PF12937">
    <property type="entry name" value="F-box-like"/>
    <property type="match status" value="1"/>
</dbReference>
<reference evidence="2 3" key="1">
    <citation type="journal article" date="2012" name="BMC Genomics">
        <title>Comparative genomics of the white-rot fungi, Phanerochaete carnosa and P. chrysosporium, to elucidate the genetic basis of the distinct wood types they colonize.</title>
        <authorList>
            <person name="Suzuki H."/>
            <person name="MacDonald J."/>
            <person name="Syed K."/>
            <person name="Salamov A."/>
            <person name="Hori C."/>
            <person name="Aerts A."/>
            <person name="Henrissat B."/>
            <person name="Wiebenga A."/>
            <person name="vanKuyk P.A."/>
            <person name="Barry K."/>
            <person name="Lindquist E."/>
            <person name="LaButti K."/>
            <person name="Lapidus A."/>
            <person name="Lucas S."/>
            <person name="Coutinho P."/>
            <person name="Gong Y."/>
            <person name="Samejima M."/>
            <person name="Mahadevan R."/>
            <person name="Abou-Zaid M."/>
            <person name="de Vries R.P."/>
            <person name="Igarashi K."/>
            <person name="Yadav J.S."/>
            <person name="Grigoriev I.V."/>
            <person name="Master E.R."/>
        </authorList>
    </citation>
    <scope>NUCLEOTIDE SEQUENCE [LARGE SCALE GENOMIC DNA]</scope>
    <source>
        <strain evidence="2 3">HHB-10118-sp</strain>
    </source>
</reference>
<dbReference type="OrthoDB" id="2804335at2759"/>
<sequence length="602" mass="68630">MQQIALVMPWAGAADLPPELFEHILAYVSPYDRMFGVAMTQRELGKLSLVCRYWARQCRPLMFNMKPTLDNLDDIQQLCRLVQSPIQLTPSLRDCLKAMNTSYKGSWTYYWHHLSSNGIHQSETTLQNVYVLDSSIDSQSTTGHAPRSWSTGLPRTLPSGLIYIWRLHLTDLRFRHVGDLVHLLHEASGLSDVICTRLRFDDSESLLPFPARIRRRLSRGKRWRIEVTECGSPTVSTKVLLSTIAFSVPNGAPAYCLGIARWASLCAAVQAGVPFDTSRCALILTSGGLDRGFWLEVTGHNCEAYDELFGLRFECHAPIPPRFDVPNTALFSSVTLRLGYTSIWSGSVPMHFKALADLSPSLEPSTNIRLVAWCDWRVFIQCAELFVRHRDGPLGQRFNRGRFHLYLSVSASKTVMDLSHFLRHPAPDIRGRLELAICTHGLEGSHKDAVRDVYLTAIAEWSRNPETRGATQRELWFLRFLWSTEYRRTRLGREGYFRGVPYWSTAHAYERRILWPDYKIQDSHYFVIPNQKFLQFGEGSALDAGFEHARGTLRKAKSESSLTMTVVRSSSIDDHVRPRRRSSLSLHPTNSTNVRIKVNFDI</sequence>
<dbReference type="HOGENOM" id="CLU_453484_0_0_1"/>
<accession>K5WB90</accession>
<dbReference type="EMBL" id="JH930471">
    <property type="protein sequence ID" value="EKM56465.1"/>
    <property type="molecule type" value="Genomic_DNA"/>
</dbReference>
<organism evidence="2 3">
    <name type="scientific">Phanerochaete carnosa (strain HHB-10118-sp)</name>
    <name type="common">White-rot fungus</name>
    <name type="synonym">Peniophora carnosa</name>
    <dbReference type="NCBI Taxonomy" id="650164"/>
    <lineage>
        <taxon>Eukaryota</taxon>
        <taxon>Fungi</taxon>
        <taxon>Dikarya</taxon>
        <taxon>Basidiomycota</taxon>
        <taxon>Agaricomycotina</taxon>
        <taxon>Agaricomycetes</taxon>
        <taxon>Polyporales</taxon>
        <taxon>Phanerochaetaceae</taxon>
        <taxon>Phanerochaete</taxon>
    </lineage>
</organism>
<protein>
    <recommendedName>
        <fullName evidence="1">F-box domain-containing protein</fullName>
    </recommendedName>
</protein>
<evidence type="ECO:0000313" key="3">
    <source>
        <dbReference type="Proteomes" id="UP000008370"/>
    </source>
</evidence>
<proteinExistence type="predicted"/>
<dbReference type="AlphaFoldDB" id="K5WB90"/>